<feature type="region of interest" description="Disordered" evidence="10">
    <location>
        <begin position="707"/>
        <end position="739"/>
    </location>
</feature>
<dbReference type="Pfam" id="PF00096">
    <property type="entry name" value="zf-C2H2"/>
    <property type="match status" value="2"/>
</dbReference>
<dbReference type="InterPro" id="IPR013087">
    <property type="entry name" value="Znf_C2H2_type"/>
</dbReference>
<name>A0A401PKP5_SCYTO</name>
<dbReference type="FunFam" id="3.30.160.60:FF:000041">
    <property type="entry name" value="Zinc finger protein ZIC 1"/>
    <property type="match status" value="1"/>
</dbReference>
<dbReference type="GO" id="GO:0008270">
    <property type="term" value="F:zinc ion binding"/>
    <property type="evidence" value="ECO:0007669"/>
    <property type="project" value="UniProtKB-KW"/>
</dbReference>
<evidence type="ECO:0000256" key="4">
    <source>
        <dbReference type="ARBA" id="ARBA00022737"/>
    </source>
</evidence>
<dbReference type="FunFam" id="3.30.160.60:FF:001330">
    <property type="entry name" value="Zinc finger protein ZIC 4"/>
    <property type="match status" value="1"/>
</dbReference>
<dbReference type="Proteomes" id="UP000288216">
    <property type="component" value="Unassembled WGS sequence"/>
</dbReference>
<dbReference type="PROSITE" id="PS00028">
    <property type="entry name" value="ZINC_FINGER_C2H2_1"/>
    <property type="match status" value="3"/>
</dbReference>
<dbReference type="Gene3D" id="3.30.160.60">
    <property type="entry name" value="Classic Zinc Finger"/>
    <property type="match status" value="4"/>
</dbReference>
<accession>A0A401PKP5</accession>
<feature type="compositionally biased region" description="Polar residues" evidence="10">
    <location>
        <begin position="707"/>
        <end position="722"/>
    </location>
</feature>
<dbReference type="EMBL" id="BFAA01000708">
    <property type="protein sequence ID" value="GCB73675.1"/>
    <property type="molecule type" value="Genomic_DNA"/>
</dbReference>
<evidence type="ECO:0000313" key="12">
    <source>
        <dbReference type="EMBL" id="GCB73675.1"/>
    </source>
</evidence>
<evidence type="ECO:0000256" key="3">
    <source>
        <dbReference type="ARBA" id="ARBA00022723"/>
    </source>
</evidence>
<evidence type="ECO:0000256" key="10">
    <source>
        <dbReference type="SAM" id="MobiDB-lite"/>
    </source>
</evidence>
<protein>
    <recommendedName>
        <fullName evidence="11">C2H2-type domain-containing protein</fullName>
    </recommendedName>
</protein>
<dbReference type="OrthoDB" id="3214149at2759"/>
<evidence type="ECO:0000256" key="1">
    <source>
        <dbReference type="ARBA" id="ARBA00004123"/>
    </source>
</evidence>
<proteinExistence type="inferred from homology"/>
<dbReference type="AlphaFoldDB" id="A0A401PKP5"/>
<dbReference type="InterPro" id="IPR056436">
    <property type="entry name" value="Znf-C2H2_ZIC1-5/GLI1-3-like"/>
</dbReference>
<dbReference type="GO" id="GO:0005634">
    <property type="term" value="C:nucleus"/>
    <property type="evidence" value="ECO:0007669"/>
    <property type="project" value="UniProtKB-SubCell"/>
</dbReference>
<dbReference type="FunFam" id="3.30.160.60:FF:000035">
    <property type="entry name" value="Zinc finger protein ZIC 1"/>
    <property type="match status" value="1"/>
</dbReference>
<dbReference type="GO" id="GO:0000981">
    <property type="term" value="F:DNA-binding transcription factor activity, RNA polymerase II-specific"/>
    <property type="evidence" value="ECO:0007669"/>
    <property type="project" value="TreeGrafter"/>
</dbReference>
<keyword evidence="5 9" id="KW-0863">Zinc-finger</keyword>
<keyword evidence="13" id="KW-1185">Reference proteome</keyword>
<evidence type="ECO:0000256" key="7">
    <source>
        <dbReference type="ARBA" id="ARBA00023125"/>
    </source>
</evidence>
<dbReference type="GO" id="GO:0000978">
    <property type="term" value="F:RNA polymerase II cis-regulatory region sequence-specific DNA binding"/>
    <property type="evidence" value="ECO:0007669"/>
    <property type="project" value="TreeGrafter"/>
</dbReference>
<feature type="domain" description="C2H2-type" evidence="11">
    <location>
        <begin position="600"/>
        <end position="629"/>
    </location>
</feature>
<dbReference type="PANTHER" id="PTHR45718">
    <property type="entry name" value="TRANSCRIPTIONAL ACTIVATOR CUBITUS INTERRUPTUS"/>
    <property type="match status" value="1"/>
</dbReference>
<evidence type="ECO:0000256" key="8">
    <source>
        <dbReference type="ARBA" id="ARBA00023242"/>
    </source>
</evidence>
<evidence type="ECO:0000256" key="6">
    <source>
        <dbReference type="ARBA" id="ARBA00022833"/>
    </source>
</evidence>
<evidence type="ECO:0000256" key="9">
    <source>
        <dbReference type="PROSITE-ProRule" id="PRU00042"/>
    </source>
</evidence>
<feature type="compositionally biased region" description="Basic and acidic residues" evidence="10">
    <location>
        <begin position="730"/>
        <end position="739"/>
    </location>
</feature>
<dbReference type="Pfam" id="PF18366">
    <property type="entry name" value="zf_ZIC"/>
    <property type="match status" value="1"/>
</dbReference>
<dbReference type="InterPro" id="IPR041643">
    <property type="entry name" value="Znf_ZIC"/>
</dbReference>
<feature type="domain" description="C2H2-type" evidence="11">
    <location>
        <begin position="570"/>
        <end position="599"/>
    </location>
</feature>
<feature type="domain" description="C2H2-type" evidence="11">
    <location>
        <begin position="542"/>
        <end position="569"/>
    </location>
</feature>
<keyword evidence="6" id="KW-0862">Zinc</keyword>
<keyword evidence="4" id="KW-0677">Repeat</keyword>
<dbReference type="FunFam" id="3.30.160.60:FF:000039">
    <property type="entry name" value="Zinc finger protein ZIC 1"/>
    <property type="match status" value="1"/>
</dbReference>
<evidence type="ECO:0000313" key="13">
    <source>
        <dbReference type="Proteomes" id="UP000288216"/>
    </source>
</evidence>
<dbReference type="PANTHER" id="PTHR45718:SF8">
    <property type="entry name" value="GLIS FAMILY ZINC FINGER 2"/>
    <property type="match status" value="1"/>
</dbReference>
<keyword evidence="8" id="KW-0539">Nucleus</keyword>
<evidence type="ECO:0000256" key="5">
    <source>
        <dbReference type="ARBA" id="ARBA00022771"/>
    </source>
</evidence>
<dbReference type="Pfam" id="PF23561">
    <property type="entry name" value="zf-C2H2_15"/>
    <property type="match status" value="1"/>
</dbReference>
<evidence type="ECO:0000259" key="11">
    <source>
        <dbReference type="PROSITE" id="PS50157"/>
    </source>
</evidence>
<dbReference type="SMART" id="SM00355">
    <property type="entry name" value="ZnF_C2H2"/>
    <property type="match status" value="5"/>
</dbReference>
<keyword evidence="7" id="KW-0238">DNA-binding</keyword>
<evidence type="ECO:0000256" key="2">
    <source>
        <dbReference type="ARBA" id="ARBA00010831"/>
    </source>
</evidence>
<comment type="caution">
    <text evidence="12">The sequence shown here is derived from an EMBL/GenBank/DDBJ whole genome shotgun (WGS) entry which is preliminary data.</text>
</comment>
<gene>
    <name evidence="12" type="ORF">scyTo_0002755</name>
</gene>
<feature type="domain" description="C2H2-type" evidence="11">
    <location>
        <begin position="630"/>
        <end position="659"/>
    </location>
</feature>
<dbReference type="PROSITE" id="PS50157">
    <property type="entry name" value="ZINC_FINGER_C2H2_2"/>
    <property type="match status" value="4"/>
</dbReference>
<dbReference type="InterPro" id="IPR043359">
    <property type="entry name" value="GLI-like"/>
</dbReference>
<reference evidence="12 13" key="1">
    <citation type="journal article" date="2018" name="Nat. Ecol. Evol.">
        <title>Shark genomes provide insights into elasmobranch evolution and the origin of vertebrates.</title>
        <authorList>
            <person name="Hara Y"/>
            <person name="Yamaguchi K"/>
            <person name="Onimaru K"/>
            <person name="Kadota M"/>
            <person name="Koyanagi M"/>
            <person name="Keeley SD"/>
            <person name="Tatsumi K"/>
            <person name="Tanaka K"/>
            <person name="Motone F"/>
            <person name="Kageyama Y"/>
            <person name="Nozu R"/>
            <person name="Adachi N"/>
            <person name="Nishimura O"/>
            <person name="Nakagawa R"/>
            <person name="Tanegashima C"/>
            <person name="Kiyatake I"/>
            <person name="Matsumoto R"/>
            <person name="Murakumo K"/>
            <person name="Nishida K"/>
            <person name="Terakita A"/>
            <person name="Kuratani S"/>
            <person name="Sato K"/>
            <person name="Hyodo S Kuraku.S."/>
        </authorList>
    </citation>
    <scope>NUCLEOTIDE SEQUENCE [LARGE SCALE GENOMIC DNA]</scope>
</reference>
<comment type="similarity">
    <text evidence="2">Belongs to the GLI C2H2-type zinc-finger protein family.</text>
</comment>
<dbReference type="SUPFAM" id="SSF57667">
    <property type="entry name" value="beta-beta-alpha zinc fingers"/>
    <property type="match status" value="2"/>
</dbReference>
<sequence>MFHRDVGDQLMHGAEGFAAGFFGVVELLGVHPLADQLLFDGLPHVSEEGAGAVVSSDVHAHVHIHVAIVVVMVELRRRIWVSPGTLVRAAERLPGQPQAHLAVEDVAVGRGVGCSLIVDAREEEVSRRVGVRVVEGSRVGCEDAMLAGAGARVAEAAAAEDKVPGGIEGGARVRGDMGGVGSQGGAVALASGRLRAERRALVVVCAPVQLERPHVRGLHKGVVRQAQLPLRHVPTRVVVVVVVMVPGECAHPQGGELGSRVQQHVFMEAALSKRNSALRLADLGVNKYHPHQSMSGFPGLGNHAHLHPGEMSGDPGAALAPFGPEHMGQPSVLKLSPSQHMAGPPDTQTAAIFGSVQTPGSYHPGYAGGRDYILRRDLSMHGLSEQHPAPASHHHHHHHHGMFLPSAASYAHPEVFPGLHDPPAPGSHHTLNGQMRLGLAGDLYRPEHFQHRAEQFPAASLHTYNSMNLNVNLTAAHPGAGAFFRYMRQPIKQELICKWIDQGETSKKACSKTFSTMHELVNHVTVEHVGGPEQSVHICYWEDCPREGKPFKAKYKLVNHIRVHTGEKPFPCPFPGCGKVFARSENLKIHKRTHTGEKPFKCEFDGCDRKFANSSDRKKHSHVHTSDKPYNCKVRGCDKSYTHPSSLRKHMKVHCKSPPPPLSSAYELSNMSLGVVSPASEPARGRTASVSSQVTNLNEWYVCQGSGAANSLHTPSSNATSSDTEDEEGYRDPDPRTML</sequence>
<comment type="subcellular location">
    <subcellularLocation>
        <location evidence="1">Nucleus</location>
    </subcellularLocation>
</comment>
<dbReference type="STRING" id="75743.A0A401PKP5"/>
<dbReference type="InterPro" id="IPR036236">
    <property type="entry name" value="Znf_C2H2_sf"/>
</dbReference>
<keyword evidence="3" id="KW-0479">Metal-binding</keyword>
<organism evidence="12 13">
    <name type="scientific">Scyliorhinus torazame</name>
    <name type="common">Cloudy catshark</name>
    <name type="synonym">Catulus torazame</name>
    <dbReference type="NCBI Taxonomy" id="75743"/>
    <lineage>
        <taxon>Eukaryota</taxon>
        <taxon>Metazoa</taxon>
        <taxon>Chordata</taxon>
        <taxon>Craniata</taxon>
        <taxon>Vertebrata</taxon>
        <taxon>Chondrichthyes</taxon>
        <taxon>Elasmobranchii</taxon>
        <taxon>Galeomorphii</taxon>
        <taxon>Galeoidea</taxon>
        <taxon>Carcharhiniformes</taxon>
        <taxon>Scyliorhinidae</taxon>
        <taxon>Scyliorhinus</taxon>
    </lineage>
</organism>